<dbReference type="InterPro" id="IPR023393">
    <property type="entry name" value="START-like_dom_sf"/>
</dbReference>
<accession>A0ABR9JTA8</accession>
<dbReference type="InterPro" id="IPR010419">
    <property type="entry name" value="CO_DH_gsu"/>
</dbReference>
<dbReference type="SUPFAM" id="SSF55961">
    <property type="entry name" value="Bet v1-like"/>
    <property type="match status" value="1"/>
</dbReference>
<dbReference type="Gene3D" id="3.30.530.20">
    <property type="match status" value="1"/>
</dbReference>
<feature type="compositionally biased region" description="Low complexity" evidence="1">
    <location>
        <begin position="160"/>
        <end position="199"/>
    </location>
</feature>
<keyword evidence="2" id="KW-0472">Membrane</keyword>
<dbReference type="RefSeq" id="WP_225961212.1">
    <property type="nucleotide sequence ID" value="NZ_JADBDZ010000001.1"/>
</dbReference>
<protein>
    <submittedName>
        <fullName evidence="3">Carbon monoxide dehydrogenase subunit G</fullName>
    </submittedName>
</protein>
<feature type="compositionally biased region" description="Low complexity" evidence="1">
    <location>
        <begin position="211"/>
        <end position="257"/>
    </location>
</feature>
<sequence>MELDHEFTVPVPVDQAWSVLLDVERIAPCMPGATLDAVDGDEYRGRMKVRVGAMTITYRGTVKIVAADETAREVTLEASAKEARGSGTAAATVRATLREDDGTTRVTVRTELNVTGRPAQFGRNILAEVGSKIIGRFAKNLATEIESPEPPAPDEKAEKPAAPAAPSTPAAPVTSEAPVQADTSAAAEAPSTSEAPAQSDISDAPAEPETSRASSESGPSEPSPTGADADGAAVPASAEPEAAAAEVARPVTAAPSARPDEPAERPEPAVPRMAAARFDNDAIDLLEVAGPSVVKRAVPAIGALVALLLVIRLLTRRRRK</sequence>
<feature type="compositionally biased region" description="Basic and acidic residues" evidence="1">
    <location>
        <begin position="258"/>
        <end position="267"/>
    </location>
</feature>
<evidence type="ECO:0000256" key="2">
    <source>
        <dbReference type="SAM" id="Phobius"/>
    </source>
</evidence>
<dbReference type="PANTHER" id="PTHR38588">
    <property type="entry name" value="BLL0334 PROTEIN"/>
    <property type="match status" value="1"/>
</dbReference>
<comment type="caution">
    <text evidence="3">The sequence shown here is derived from an EMBL/GenBank/DDBJ whole genome shotgun (WGS) entry which is preliminary data.</text>
</comment>
<feature type="region of interest" description="Disordered" evidence="1">
    <location>
        <begin position="145"/>
        <end position="268"/>
    </location>
</feature>
<evidence type="ECO:0000313" key="4">
    <source>
        <dbReference type="Proteomes" id="UP000627838"/>
    </source>
</evidence>
<dbReference type="PANTHER" id="PTHR38588:SF1">
    <property type="entry name" value="BLL0334 PROTEIN"/>
    <property type="match status" value="1"/>
</dbReference>
<keyword evidence="4" id="KW-1185">Reference proteome</keyword>
<feature type="transmembrane region" description="Helical" evidence="2">
    <location>
        <begin position="297"/>
        <end position="315"/>
    </location>
</feature>
<dbReference type="CDD" id="cd07823">
    <property type="entry name" value="SRPBCC_5"/>
    <property type="match status" value="1"/>
</dbReference>
<dbReference type="EMBL" id="JADBDZ010000001">
    <property type="protein sequence ID" value="MBE1533596.1"/>
    <property type="molecule type" value="Genomic_DNA"/>
</dbReference>
<dbReference type="Pfam" id="PF06240">
    <property type="entry name" value="COXG"/>
    <property type="match status" value="1"/>
</dbReference>
<organism evidence="3 4">
    <name type="scientific">Actinomadura algeriensis</name>
    <dbReference type="NCBI Taxonomy" id="1679523"/>
    <lineage>
        <taxon>Bacteria</taxon>
        <taxon>Bacillati</taxon>
        <taxon>Actinomycetota</taxon>
        <taxon>Actinomycetes</taxon>
        <taxon>Streptosporangiales</taxon>
        <taxon>Thermomonosporaceae</taxon>
        <taxon>Actinomadura</taxon>
    </lineage>
</organism>
<dbReference type="Proteomes" id="UP000627838">
    <property type="component" value="Unassembled WGS sequence"/>
</dbReference>
<keyword evidence="2" id="KW-1133">Transmembrane helix</keyword>
<evidence type="ECO:0000313" key="3">
    <source>
        <dbReference type="EMBL" id="MBE1533596.1"/>
    </source>
</evidence>
<proteinExistence type="predicted"/>
<keyword evidence="2" id="KW-0812">Transmembrane</keyword>
<reference evidence="3 4" key="1">
    <citation type="submission" date="2020-10" db="EMBL/GenBank/DDBJ databases">
        <title>Sequencing the genomes of 1000 actinobacteria strains.</title>
        <authorList>
            <person name="Klenk H.-P."/>
        </authorList>
    </citation>
    <scope>NUCLEOTIDE SEQUENCE [LARGE SCALE GENOMIC DNA]</scope>
    <source>
        <strain evidence="3 4">DSM 46744</strain>
    </source>
</reference>
<gene>
    <name evidence="3" type="ORF">H4W34_003429</name>
</gene>
<name>A0ABR9JTA8_9ACTN</name>
<evidence type="ECO:0000256" key="1">
    <source>
        <dbReference type="SAM" id="MobiDB-lite"/>
    </source>
</evidence>